<evidence type="ECO:0000313" key="1">
    <source>
        <dbReference type="EMBL" id="BCJ39990.1"/>
    </source>
</evidence>
<keyword evidence="2" id="KW-1185">Reference proteome</keyword>
<proteinExistence type="predicted"/>
<dbReference type="InterPro" id="IPR027417">
    <property type="entry name" value="P-loop_NTPase"/>
</dbReference>
<gene>
    <name evidence="1" type="ORF">Aiant_06470</name>
</gene>
<evidence type="ECO:0000313" key="2">
    <source>
        <dbReference type="Proteomes" id="UP000676967"/>
    </source>
</evidence>
<reference evidence="1 2" key="1">
    <citation type="submission" date="2020-08" db="EMBL/GenBank/DDBJ databases">
        <title>Whole genome shotgun sequence of Actinoplanes ianthinogenes NBRC 13996.</title>
        <authorList>
            <person name="Komaki H."/>
            <person name="Tamura T."/>
        </authorList>
    </citation>
    <scope>NUCLEOTIDE SEQUENCE [LARGE SCALE GENOMIC DNA]</scope>
    <source>
        <strain evidence="1 2">NBRC 13996</strain>
    </source>
</reference>
<evidence type="ECO:0008006" key="3">
    <source>
        <dbReference type="Google" id="ProtNLM"/>
    </source>
</evidence>
<dbReference type="RefSeq" id="WP_212846935.1">
    <property type="nucleotide sequence ID" value="NZ_AP023356.1"/>
</dbReference>
<dbReference type="SUPFAM" id="SSF52540">
    <property type="entry name" value="P-loop containing nucleoside triphosphate hydrolases"/>
    <property type="match status" value="1"/>
</dbReference>
<dbReference type="EMBL" id="AP023356">
    <property type="protein sequence ID" value="BCJ39990.1"/>
    <property type="molecule type" value="Genomic_DNA"/>
</dbReference>
<protein>
    <recommendedName>
        <fullName evidence="3">Shikimate kinase</fullName>
    </recommendedName>
</protein>
<sequence length="199" mass="22037">MTGTLLFIVGPPAVGKMTVGEAVAARTGLRVFHNHMTIEPVLRFFRFDSPAFGRLVGDFRRNLIAEVAASDLPGMIFTFVWAFDHEEDAATIEGYAELFRSRGGRVLYLELQADQAERLRRNEGASRLAAKPSKRDLEWSRANLLEMDADYQLDSGDRFAGRDDYLRLDTTHLSPDEVAATVIAHFGLAVLPEPAATPA</sequence>
<accession>A0ABN6C3A2</accession>
<name>A0ABN6C3A2_9ACTN</name>
<organism evidence="1 2">
    <name type="scientific">Actinoplanes ianthinogenes</name>
    <dbReference type="NCBI Taxonomy" id="122358"/>
    <lineage>
        <taxon>Bacteria</taxon>
        <taxon>Bacillati</taxon>
        <taxon>Actinomycetota</taxon>
        <taxon>Actinomycetes</taxon>
        <taxon>Micromonosporales</taxon>
        <taxon>Micromonosporaceae</taxon>
        <taxon>Actinoplanes</taxon>
    </lineage>
</organism>
<dbReference type="Gene3D" id="3.40.50.300">
    <property type="entry name" value="P-loop containing nucleotide triphosphate hydrolases"/>
    <property type="match status" value="1"/>
</dbReference>
<dbReference type="Proteomes" id="UP000676967">
    <property type="component" value="Chromosome"/>
</dbReference>